<dbReference type="PANTHER" id="PTHR11040:SF211">
    <property type="entry name" value="ZINC TRANSPORTER ZIP11"/>
    <property type="match status" value="1"/>
</dbReference>
<name>A0A2A2H839_METBR</name>
<reference evidence="6 7" key="1">
    <citation type="journal article" date="2017" name="BMC Genomics">
        <title>Genomic analysis of methanogenic archaea reveals a shift towards energy conservation.</title>
        <authorList>
            <person name="Gilmore S.P."/>
            <person name="Henske J.K."/>
            <person name="Sexton J.A."/>
            <person name="Solomon K.V."/>
            <person name="Seppala S."/>
            <person name="Yoo J.I."/>
            <person name="Huyett L.M."/>
            <person name="Pressman A."/>
            <person name="Cogan J.Z."/>
            <person name="Kivenson V."/>
            <person name="Peng X."/>
            <person name="Tan Y."/>
            <person name="Valentine D.L."/>
            <person name="O'Malley M.A."/>
        </authorList>
    </citation>
    <scope>NUCLEOTIDE SEQUENCE [LARGE SCALE GENOMIC DNA]</scope>
    <source>
        <strain evidence="6 7">M.o.H.</strain>
    </source>
</reference>
<dbReference type="AlphaFoldDB" id="A0A2A2H839"/>
<keyword evidence="3" id="KW-1003">Cell membrane</keyword>
<organism evidence="6 7">
    <name type="scientific">Methanobacterium bryantii</name>
    <dbReference type="NCBI Taxonomy" id="2161"/>
    <lineage>
        <taxon>Archaea</taxon>
        <taxon>Methanobacteriati</taxon>
        <taxon>Methanobacteriota</taxon>
        <taxon>Methanomada group</taxon>
        <taxon>Methanobacteria</taxon>
        <taxon>Methanobacteriales</taxon>
        <taxon>Methanobacteriaceae</taxon>
        <taxon>Methanobacterium</taxon>
    </lineage>
</organism>
<comment type="similarity">
    <text evidence="2">Belongs to the ZIP transporter (TC 2.A.5) family.</text>
</comment>
<evidence type="ECO:0000256" key="2">
    <source>
        <dbReference type="ARBA" id="ARBA00006939"/>
    </source>
</evidence>
<sequence>MIPEWIMAGLWGLIAGSALLIGALFAYVFEIPQRIVASIMAFGAGVLLSAISLELMEESFSLGGFPNMVTGFLLGALIFTVINIYLARYGAKHRKRSGKQVQSNGMSEDNCLAIVVGSVIDGIPESIAIGITIITGGAVSVATVVAIFISNIPEGLSSTAGIKNAGWNPGSIFGMWLLITAVSGLASLAGYAIFSQLPQGVNSLTLALAAGGILAMLVDTMIPEAFSETHDLTGLITVLGFIVSFILSKIG</sequence>
<dbReference type="Proteomes" id="UP000217784">
    <property type="component" value="Unassembled WGS sequence"/>
</dbReference>
<comment type="subcellular location">
    <subcellularLocation>
        <location evidence="1">Cell membrane</location>
        <topology evidence="1">Multi-pass membrane protein</topology>
    </subcellularLocation>
</comment>
<feature type="transmembrane region" description="Helical" evidence="5">
    <location>
        <begin position="6"/>
        <end position="28"/>
    </location>
</feature>
<feature type="transmembrane region" description="Helical" evidence="5">
    <location>
        <begin position="65"/>
        <end position="86"/>
    </location>
</feature>
<feature type="transmembrane region" description="Helical" evidence="5">
    <location>
        <begin position="35"/>
        <end position="53"/>
    </location>
</feature>
<gene>
    <name evidence="6" type="ORF">ASJ80_08705</name>
</gene>
<evidence type="ECO:0000313" key="6">
    <source>
        <dbReference type="EMBL" id="PAV05582.1"/>
    </source>
</evidence>
<evidence type="ECO:0000256" key="5">
    <source>
        <dbReference type="SAM" id="Phobius"/>
    </source>
</evidence>
<evidence type="ECO:0000256" key="3">
    <source>
        <dbReference type="ARBA" id="ARBA00022475"/>
    </source>
</evidence>
<keyword evidence="4" id="KW-0862">Zinc</keyword>
<proteinExistence type="inferred from homology"/>
<evidence type="ECO:0000256" key="4">
    <source>
        <dbReference type="ARBA" id="ARBA00022833"/>
    </source>
</evidence>
<feature type="transmembrane region" description="Helical" evidence="5">
    <location>
        <begin position="127"/>
        <end position="152"/>
    </location>
</feature>
<comment type="caution">
    <text evidence="6">The sequence shown here is derived from an EMBL/GenBank/DDBJ whole genome shotgun (WGS) entry which is preliminary data.</text>
</comment>
<dbReference type="OrthoDB" id="69837at2157"/>
<dbReference type="GO" id="GO:0005886">
    <property type="term" value="C:plasma membrane"/>
    <property type="evidence" value="ECO:0007669"/>
    <property type="project" value="UniProtKB-SubCell"/>
</dbReference>
<evidence type="ECO:0000256" key="1">
    <source>
        <dbReference type="ARBA" id="ARBA00004651"/>
    </source>
</evidence>
<feature type="transmembrane region" description="Helical" evidence="5">
    <location>
        <begin position="206"/>
        <end position="226"/>
    </location>
</feature>
<keyword evidence="5" id="KW-0812">Transmembrane</keyword>
<feature type="transmembrane region" description="Helical" evidence="5">
    <location>
        <begin position="172"/>
        <end position="194"/>
    </location>
</feature>
<protein>
    <submittedName>
        <fullName evidence="6">ZIP family zinc transporter</fullName>
    </submittedName>
</protein>
<dbReference type="RefSeq" id="WP_069585721.1">
    <property type="nucleotide sequence ID" value="NZ_LMVM01000003.1"/>
</dbReference>
<keyword evidence="7" id="KW-1185">Reference proteome</keyword>
<evidence type="ECO:0000313" key="7">
    <source>
        <dbReference type="Proteomes" id="UP000217784"/>
    </source>
</evidence>
<accession>A0A2A2H839</accession>
<keyword evidence="5" id="KW-1133">Transmembrane helix</keyword>
<dbReference type="PANTHER" id="PTHR11040">
    <property type="entry name" value="ZINC/IRON TRANSPORTER"/>
    <property type="match status" value="1"/>
</dbReference>
<dbReference type="GO" id="GO:0005385">
    <property type="term" value="F:zinc ion transmembrane transporter activity"/>
    <property type="evidence" value="ECO:0007669"/>
    <property type="project" value="TreeGrafter"/>
</dbReference>
<feature type="transmembrane region" description="Helical" evidence="5">
    <location>
        <begin position="232"/>
        <end position="250"/>
    </location>
</feature>
<keyword evidence="5" id="KW-0472">Membrane</keyword>
<dbReference type="EMBL" id="LMVM01000003">
    <property type="protein sequence ID" value="PAV05582.1"/>
    <property type="molecule type" value="Genomic_DNA"/>
</dbReference>